<evidence type="ECO:0000259" key="12">
    <source>
        <dbReference type="PROSITE" id="PS51684"/>
    </source>
</evidence>
<keyword evidence="3 10" id="KW-0489">Methyltransferase</keyword>
<feature type="region of interest" description="Disordered" evidence="11">
    <location>
        <begin position="365"/>
        <end position="420"/>
    </location>
</feature>
<comment type="caution">
    <text evidence="13">The sequence shown here is derived from an EMBL/GenBank/DDBJ whole genome shotgun (WGS) entry which is preliminary data.</text>
</comment>
<keyword evidence="5 10" id="KW-0949">S-adenosyl-L-methionine</keyword>
<feature type="binding site" evidence="10">
    <location>
        <position position="431"/>
    </location>
    <ligand>
        <name>S-adenosyl-L-methionine</name>
        <dbReference type="ChEBI" id="CHEBI:59789"/>
    </ligand>
</feature>
<reference evidence="13 14" key="1">
    <citation type="submission" date="2024-09" db="EMBL/GenBank/DDBJ databases">
        <title>Chromosome-scale assembly of Riccia fluitans.</title>
        <authorList>
            <person name="Paukszto L."/>
            <person name="Sawicki J."/>
            <person name="Karawczyk K."/>
            <person name="Piernik-Szablinska J."/>
            <person name="Szczecinska M."/>
            <person name="Mazdziarz M."/>
        </authorList>
    </citation>
    <scope>NUCLEOTIDE SEQUENCE [LARGE SCALE GENOMIC DNA]</scope>
    <source>
        <strain evidence="13">Rf_01</strain>
        <tissue evidence="13">Aerial parts of the thallus</tissue>
    </source>
</reference>
<comment type="similarity">
    <text evidence="10">Belongs to the TRM5 / TYW2 family.</text>
</comment>
<dbReference type="InterPro" id="IPR056744">
    <property type="entry name" value="TRM5/TYW2-like_N"/>
</dbReference>
<keyword evidence="6 10" id="KW-0819">tRNA processing</keyword>
<keyword evidence="2 10" id="KW-0963">Cytoplasm</keyword>
<gene>
    <name evidence="13" type="ORF">R1flu_007381</name>
</gene>
<feature type="binding site" evidence="10">
    <location>
        <position position="280"/>
    </location>
    <ligand>
        <name>S-adenosyl-L-methionine</name>
        <dbReference type="ChEBI" id="CHEBI:59789"/>
    </ligand>
</feature>
<dbReference type="GO" id="GO:0005634">
    <property type="term" value="C:nucleus"/>
    <property type="evidence" value="ECO:0007669"/>
    <property type="project" value="UniProtKB-SubCell"/>
</dbReference>
<dbReference type="InterPro" id="IPR030382">
    <property type="entry name" value="MeTrfase_TRM5/TYW2"/>
</dbReference>
<comment type="catalytic activity">
    <reaction evidence="9 10">
        <text>guanosine(37) in tRNA + S-adenosyl-L-methionine = N(1)-methylguanosine(37) in tRNA + S-adenosyl-L-homocysteine + H(+)</text>
        <dbReference type="Rhea" id="RHEA:36899"/>
        <dbReference type="Rhea" id="RHEA-COMP:10145"/>
        <dbReference type="Rhea" id="RHEA-COMP:10147"/>
        <dbReference type="ChEBI" id="CHEBI:15378"/>
        <dbReference type="ChEBI" id="CHEBI:57856"/>
        <dbReference type="ChEBI" id="CHEBI:59789"/>
        <dbReference type="ChEBI" id="CHEBI:73542"/>
        <dbReference type="ChEBI" id="CHEBI:74269"/>
        <dbReference type="EC" id="2.1.1.228"/>
    </reaction>
</comment>
<feature type="binding site" evidence="10">
    <location>
        <begin position="346"/>
        <end position="347"/>
    </location>
    <ligand>
        <name>S-adenosyl-L-methionine</name>
        <dbReference type="ChEBI" id="CHEBI:59789"/>
    </ligand>
</feature>
<comment type="similarity">
    <text evidence="1">Belongs to the class I-like SAM-binding methyltransferase superfamily. TRM5/TYW2 family.</text>
</comment>
<dbReference type="Pfam" id="PF25133">
    <property type="entry name" value="TYW2_N_2"/>
    <property type="match status" value="1"/>
</dbReference>
<organism evidence="13 14">
    <name type="scientific">Riccia fluitans</name>
    <dbReference type="NCBI Taxonomy" id="41844"/>
    <lineage>
        <taxon>Eukaryota</taxon>
        <taxon>Viridiplantae</taxon>
        <taxon>Streptophyta</taxon>
        <taxon>Embryophyta</taxon>
        <taxon>Marchantiophyta</taxon>
        <taxon>Marchantiopsida</taxon>
        <taxon>Marchantiidae</taxon>
        <taxon>Marchantiales</taxon>
        <taxon>Ricciaceae</taxon>
        <taxon>Riccia</taxon>
    </lineage>
</organism>
<dbReference type="AlphaFoldDB" id="A0ABD1Z2V2"/>
<dbReference type="GO" id="GO:0005759">
    <property type="term" value="C:mitochondrial matrix"/>
    <property type="evidence" value="ECO:0007669"/>
    <property type="project" value="UniProtKB-SubCell"/>
</dbReference>
<keyword evidence="7 10" id="KW-0496">Mitochondrion</keyword>
<dbReference type="PANTHER" id="PTHR23245">
    <property type="entry name" value="TRNA METHYLTRANSFERASE"/>
    <property type="match status" value="1"/>
</dbReference>
<keyword evidence="14" id="KW-1185">Reference proteome</keyword>
<dbReference type="GO" id="GO:0070901">
    <property type="term" value="P:mitochondrial tRNA methylation"/>
    <property type="evidence" value="ECO:0007669"/>
    <property type="project" value="UniProtKB-ARBA"/>
</dbReference>
<evidence type="ECO:0000256" key="6">
    <source>
        <dbReference type="ARBA" id="ARBA00022694"/>
    </source>
</evidence>
<comment type="subunit">
    <text evidence="10">Monomer.</text>
</comment>
<dbReference type="GO" id="GO:0052906">
    <property type="term" value="F:tRNA (guanine(37)-N1)-methyltransferase activity"/>
    <property type="evidence" value="ECO:0007669"/>
    <property type="project" value="UniProtKB-UniRule"/>
</dbReference>
<evidence type="ECO:0000256" key="1">
    <source>
        <dbReference type="ARBA" id="ARBA00009775"/>
    </source>
</evidence>
<dbReference type="InterPro" id="IPR056743">
    <property type="entry name" value="TRM5-TYW2-like_MTfase"/>
</dbReference>
<evidence type="ECO:0000256" key="5">
    <source>
        <dbReference type="ARBA" id="ARBA00022691"/>
    </source>
</evidence>
<dbReference type="CDD" id="cd02440">
    <property type="entry name" value="AdoMet_MTases"/>
    <property type="match status" value="1"/>
</dbReference>
<accession>A0ABD1Z2V2</accession>
<name>A0ABD1Z2V2_9MARC</name>
<keyword evidence="4 10" id="KW-0808">Transferase</keyword>
<evidence type="ECO:0000256" key="10">
    <source>
        <dbReference type="HAMAP-Rule" id="MF_03152"/>
    </source>
</evidence>
<evidence type="ECO:0000256" key="9">
    <source>
        <dbReference type="ARBA" id="ARBA00047783"/>
    </source>
</evidence>
<dbReference type="Gene3D" id="3.40.50.150">
    <property type="entry name" value="Vaccinia Virus protein VP39"/>
    <property type="match status" value="1"/>
</dbReference>
<dbReference type="PROSITE" id="PS51684">
    <property type="entry name" value="SAM_MT_TRM5_TYW2"/>
    <property type="match status" value="1"/>
</dbReference>
<dbReference type="Gene3D" id="3.30.300.110">
    <property type="entry name" value="Met-10+ protein-like domains"/>
    <property type="match status" value="1"/>
</dbReference>
<evidence type="ECO:0000256" key="8">
    <source>
        <dbReference type="ARBA" id="ARBA00023242"/>
    </source>
</evidence>
<evidence type="ECO:0000256" key="4">
    <source>
        <dbReference type="ARBA" id="ARBA00022679"/>
    </source>
</evidence>
<comment type="function">
    <text evidence="10">Specifically methylates the N1 position of guanosine-37 in various cytoplasmic and mitochondrial tRNAs. Methylation is not dependent on the nature of the nucleoside 5' of the target nucleoside. This is the first step in the biosynthesis of wybutosine (yW), a modified base adjacent to the anticodon of tRNAs and required for accurate decoding.</text>
</comment>
<dbReference type="Pfam" id="PF02475">
    <property type="entry name" value="TRM5-TYW2_MTfase"/>
    <property type="match status" value="1"/>
</dbReference>
<evidence type="ECO:0000256" key="2">
    <source>
        <dbReference type="ARBA" id="ARBA00022490"/>
    </source>
</evidence>
<evidence type="ECO:0000313" key="14">
    <source>
        <dbReference type="Proteomes" id="UP001605036"/>
    </source>
</evidence>
<dbReference type="Proteomes" id="UP001605036">
    <property type="component" value="Unassembled WGS sequence"/>
</dbReference>
<feature type="region of interest" description="Disordered" evidence="11">
    <location>
        <begin position="527"/>
        <end position="558"/>
    </location>
</feature>
<keyword evidence="8 10" id="KW-0539">Nucleus</keyword>
<evidence type="ECO:0000256" key="7">
    <source>
        <dbReference type="ARBA" id="ARBA00023128"/>
    </source>
</evidence>
<feature type="domain" description="SAM-dependent methyltransferase TRM5/TYW2-type" evidence="12">
    <location>
        <begin position="190"/>
        <end position="512"/>
    </location>
</feature>
<evidence type="ECO:0000256" key="11">
    <source>
        <dbReference type="SAM" id="MobiDB-lite"/>
    </source>
</evidence>
<dbReference type="EC" id="2.1.1.228" evidence="10"/>
<dbReference type="HAMAP" id="MF_03152">
    <property type="entry name" value="TRM5"/>
    <property type="match status" value="1"/>
</dbReference>
<feature type="compositionally biased region" description="Basic and acidic residues" evidence="11">
    <location>
        <begin position="386"/>
        <end position="414"/>
    </location>
</feature>
<comment type="subcellular location">
    <subcellularLocation>
        <location evidence="10">Mitochondrion matrix</location>
    </subcellularLocation>
    <subcellularLocation>
        <location evidence="10">Nucleus</location>
    </subcellularLocation>
    <subcellularLocation>
        <location evidence="10">Cytoplasm</location>
    </subcellularLocation>
    <text evidence="10">Predominantly in the mitochondria and in the nucleus.</text>
</comment>
<dbReference type="EMBL" id="JBHFFA010000003">
    <property type="protein sequence ID" value="KAL2635902.1"/>
    <property type="molecule type" value="Genomic_DNA"/>
</dbReference>
<dbReference type="FunFam" id="3.30.300.110:FF:000001">
    <property type="entry name" value="tRNA (guanine(37)-N1)-methyltransferase"/>
    <property type="match status" value="1"/>
</dbReference>
<dbReference type="InterPro" id="IPR025792">
    <property type="entry name" value="tRNA_Gua_MeTrfase_euk"/>
</dbReference>
<sequence length="558" mass="62194">MSLDFAACMSFGLKPASLSLVAVGGAGGFFSSYSPHLWARTRRSTSVYGVRCFAIATTSRSAAPAGRMTDDSGHAVVLDKEKFKRKLDLKALRVPKENAHFVSKTLSRFTLDRQRLKHVIHDPSSEQNRLVLLSENVDETSLPDEKLAAIKEVTKLEFVPHEVHLDYSSFTVEQVLTEILPKGWKVPASFETIGHIAHLNLTDEVLPYKKIIAEVFLEKNSPRIRTVVNKVGTISNQFRVPTWEVLAGDSDLVAEVKQQGAVFRLDFGLVYWNSRLEFEHKRLPSQFTPGQVVVDMFAGIGPFAIPAAQKGCVVLANDLNPDSVKYLKINAKLNKVEGRVFAYNMDAREFMRHIVKPVEIDTVKAEKSEDGAQNGSSAKGMSLPTEQKDYSGEDRKQEAESGKVKAKSKSREAEQVPPPKPWELFHHVPMNLPATALEFLDVFQGLLSRDHWKGPMPRIHCYCFMKAIENHSDVLKRAEGILGGIIKDPHVWTVRDVAPNKIMLCISFDLPETVAFEEASKEVPAIVPSSAEEKAGSAREQMSPEAVQLQPKRLRTEC</sequence>
<feature type="binding site" evidence="10">
    <location>
        <begin position="318"/>
        <end position="319"/>
    </location>
    <ligand>
        <name>S-adenosyl-L-methionine</name>
        <dbReference type="ChEBI" id="CHEBI:59789"/>
    </ligand>
</feature>
<dbReference type="PANTHER" id="PTHR23245:SF36">
    <property type="entry name" value="TRNA (GUANINE(37)-N1)-METHYLTRANSFERASE"/>
    <property type="match status" value="1"/>
</dbReference>
<dbReference type="InterPro" id="IPR029063">
    <property type="entry name" value="SAM-dependent_MTases_sf"/>
</dbReference>
<protein>
    <recommendedName>
        <fullName evidence="10">tRNA (guanine(37)-N1)-methyltransferase</fullName>
        <ecNumber evidence="10">2.1.1.228</ecNumber>
    </recommendedName>
    <alternativeName>
        <fullName evidence="10">M1G-methyltransferase</fullName>
    </alternativeName>
    <alternativeName>
        <fullName evidence="10">tRNA [GM37] methyltransferase</fullName>
    </alternativeName>
    <alternativeName>
        <fullName evidence="10">tRNA methyltransferase 5 homolog</fullName>
    </alternativeName>
</protein>
<dbReference type="SUPFAM" id="SSF53335">
    <property type="entry name" value="S-adenosyl-L-methionine-dependent methyltransferases"/>
    <property type="match status" value="1"/>
</dbReference>
<evidence type="ECO:0000256" key="3">
    <source>
        <dbReference type="ARBA" id="ARBA00022603"/>
    </source>
</evidence>
<evidence type="ECO:0000313" key="13">
    <source>
        <dbReference type="EMBL" id="KAL2635902.1"/>
    </source>
</evidence>
<proteinExistence type="inferred from homology"/>